<dbReference type="InterPro" id="IPR036641">
    <property type="entry name" value="HPT_dom_sf"/>
</dbReference>
<dbReference type="InterPro" id="IPR001789">
    <property type="entry name" value="Sig_transdc_resp-reg_receiver"/>
</dbReference>
<dbReference type="InterPro" id="IPR036890">
    <property type="entry name" value="HATPase_C_sf"/>
</dbReference>
<dbReference type="Gene3D" id="3.40.50.2300">
    <property type="match status" value="1"/>
</dbReference>
<name>A0A1G7EGA2_9RHOB</name>
<accession>A0A1G7EGA2</accession>
<protein>
    <recommendedName>
        <fullName evidence="2">histidine kinase</fullName>
        <ecNumber evidence="2">2.7.13.3</ecNumber>
    </recommendedName>
</protein>
<feature type="domain" description="Response regulatory" evidence="8">
    <location>
        <begin position="542"/>
        <end position="660"/>
    </location>
</feature>
<feature type="modified residue" description="4-aspartylphosphate" evidence="6">
    <location>
        <position position="593"/>
    </location>
</feature>
<evidence type="ECO:0000313" key="9">
    <source>
        <dbReference type="EMBL" id="SDE62688.1"/>
    </source>
</evidence>
<comment type="catalytic activity">
    <reaction evidence="1">
        <text>ATP + protein L-histidine = ADP + protein N-phospho-L-histidine.</text>
        <dbReference type="EC" id="2.7.13.3"/>
    </reaction>
</comment>
<dbReference type="PANTHER" id="PTHR43047">
    <property type="entry name" value="TWO-COMPONENT HISTIDINE PROTEIN KINASE"/>
    <property type="match status" value="1"/>
</dbReference>
<keyword evidence="4" id="KW-0808">Transferase</keyword>
<dbReference type="CDD" id="cd00130">
    <property type="entry name" value="PAS"/>
    <property type="match status" value="1"/>
</dbReference>
<dbReference type="PROSITE" id="PS50109">
    <property type="entry name" value="HIS_KIN"/>
    <property type="match status" value="1"/>
</dbReference>
<evidence type="ECO:0000259" key="7">
    <source>
        <dbReference type="PROSITE" id="PS50109"/>
    </source>
</evidence>
<evidence type="ECO:0000256" key="5">
    <source>
        <dbReference type="ARBA" id="ARBA00022777"/>
    </source>
</evidence>
<dbReference type="Proteomes" id="UP000198994">
    <property type="component" value="Unassembled WGS sequence"/>
</dbReference>
<dbReference type="Pfam" id="PF02518">
    <property type="entry name" value="HATPase_c"/>
    <property type="match status" value="1"/>
</dbReference>
<dbReference type="InterPro" id="IPR003661">
    <property type="entry name" value="HisK_dim/P_dom"/>
</dbReference>
<dbReference type="RefSeq" id="WP_242661675.1">
    <property type="nucleotide sequence ID" value="NZ_FNAV01000005.1"/>
</dbReference>
<dbReference type="Pfam" id="PF00512">
    <property type="entry name" value="HisKA"/>
    <property type="match status" value="1"/>
</dbReference>
<dbReference type="InterPro" id="IPR005467">
    <property type="entry name" value="His_kinase_dom"/>
</dbReference>
<dbReference type="InterPro" id="IPR004358">
    <property type="entry name" value="Sig_transdc_His_kin-like_C"/>
</dbReference>
<dbReference type="EMBL" id="FNAV01000005">
    <property type="protein sequence ID" value="SDE62688.1"/>
    <property type="molecule type" value="Genomic_DNA"/>
</dbReference>
<dbReference type="SUPFAM" id="SSF52172">
    <property type="entry name" value="CheY-like"/>
    <property type="match status" value="1"/>
</dbReference>
<evidence type="ECO:0000256" key="1">
    <source>
        <dbReference type="ARBA" id="ARBA00000085"/>
    </source>
</evidence>
<evidence type="ECO:0000259" key="8">
    <source>
        <dbReference type="PROSITE" id="PS50110"/>
    </source>
</evidence>
<dbReference type="SUPFAM" id="SSF47226">
    <property type="entry name" value="Histidine-containing phosphotransfer domain, HPT domain"/>
    <property type="match status" value="1"/>
</dbReference>
<dbReference type="Gene3D" id="3.30.450.20">
    <property type="entry name" value="PAS domain"/>
    <property type="match status" value="1"/>
</dbReference>
<dbReference type="SMART" id="SM00388">
    <property type="entry name" value="HisKA"/>
    <property type="match status" value="1"/>
</dbReference>
<dbReference type="Gene3D" id="1.10.287.130">
    <property type="match status" value="1"/>
</dbReference>
<dbReference type="AlphaFoldDB" id="A0A1G7EGA2"/>
<dbReference type="Gene3D" id="3.30.565.10">
    <property type="entry name" value="Histidine kinase-like ATPase, C-terminal domain"/>
    <property type="match status" value="1"/>
</dbReference>
<dbReference type="GO" id="GO:0000155">
    <property type="term" value="F:phosphorelay sensor kinase activity"/>
    <property type="evidence" value="ECO:0007669"/>
    <property type="project" value="InterPro"/>
</dbReference>
<keyword evidence="3 6" id="KW-0597">Phosphoprotein</keyword>
<dbReference type="InterPro" id="IPR000014">
    <property type="entry name" value="PAS"/>
</dbReference>
<keyword evidence="10" id="KW-1185">Reference proteome</keyword>
<dbReference type="Pfam" id="PF00072">
    <property type="entry name" value="Response_reg"/>
    <property type="match status" value="1"/>
</dbReference>
<evidence type="ECO:0000256" key="2">
    <source>
        <dbReference type="ARBA" id="ARBA00012438"/>
    </source>
</evidence>
<dbReference type="CDD" id="cd00156">
    <property type="entry name" value="REC"/>
    <property type="match status" value="1"/>
</dbReference>
<reference evidence="10" key="1">
    <citation type="submission" date="2016-10" db="EMBL/GenBank/DDBJ databases">
        <authorList>
            <person name="Varghese N."/>
            <person name="Submissions S."/>
        </authorList>
    </citation>
    <scope>NUCLEOTIDE SEQUENCE [LARGE SCALE GENOMIC DNA]</scope>
    <source>
        <strain evidence="10">DSM 10146</strain>
    </source>
</reference>
<dbReference type="SUPFAM" id="SSF47384">
    <property type="entry name" value="Homodimeric domain of signal transducing histidine kinase"/>
    <property type="match status" value="1"/>
</dbReference>
<dbReference type="InterPro" id="IPR036097">
    <property type="entry name" value="HisK_dim/P_sf"/>
</dbReference>
<keyword evidence="5 9" id="KW-0418">Kinase</keyword>
<proteinExistence type="predicted"/>
<dbReference type="PRINTS" id="PR00344">
    <property type="entry name" value="BCTRLSENSOR"/>
</dbReference>
<evidence type="ECO:0000313" key="10">
    <source>
        <dbReference type="Proteomes" id="UP000198994"/>
    </source>
</evidence>
<dbReference type="InterPro" id="IPR011006">
    <property type="entry name" value="CheY-like_superfamily"/>
</dbReference>
<dbReference type="InterPro" id="IPR003594">
    <property type="entry name" value="HATPase_dom"/>
</dbReference>
<evidence type="ECO:0000256" key="6">
    <source>
        <dbReference type="PROSITE-ProRule" id="PRU00169"/>
    </source>
</evidence>
<evidence type="ECO:0000256" key="4">
    <source>
        <dbReference type="ARBA" id="ARBA00022679"/>
    </source>
</evidence>
<sequence length="772" mass="84247">MPQSTDRLSEILRNESDALVKETVRLALEAGFTDQTSSMRAAWTEATERLNDCIVAYLCDPLRHGRLDGRHDYRSDKRFNALREIAWRHHDAGVTLELNHGLFKLYRRVYLDRLGPLLRAEDAASGAGPADAPPLEERLECFFDEADQAMLTPWAVTGAGDAALGDSVRRLTRERDQYFGVIESLRGPVFIVGEDGALVNANQAALQSFLGLSEAGGLTYRLALQPHRRELQAMVDRILGIPTDDRSAVWLRTDDGSRCFDIRVRDVEDTVHKLDRWQIILMHDVTEHLRAVERARDAENTMSLFLAAMSHEIRGPLHCVLGAAELLEGSDPGETDRLVELIGVSARGLNATLENVLNFSRFEHQSPQPRPEPVAIADALASFVRMQEILARQQGVPLGLELVPDEIPGEIQLDWSMTQQVLGNLVRNALRHDDGRGVTVRLWADADALCFRIDDHGPGLPEEIRQMLASGVAELRPRATGREGSGLGLAIAQRMTNALGGRITALDTAAGASVEVRLPLVPAATAARPPMPSAHGGQFEASCLVVDDDPIGGLVTGAMLERLGLTVDHAGDLGQARALCAAHPDAYDCFIVDYRLSDGTGSDFARSVRLDPALRGKPVLLLSANVGLIRDRPEEAEMFTAVLEKPLDAAALAQAIRIRTRPAAGKALLDGLSPSVQRRMAEAFAESWSEFLAMLSRETSTVRDPVVAGRAHKLANGAMTFGLTELAEALRALEHAHETETPEASALETARAQVLRHTLAPDWPDCVVKDPQ</sequence>
<dbReference type="PROSITE" id="PS50110">
    <property type="entry name" value="RESPONSE_REGULATORY"/>
    <property type="match status" value="1"/>
</dbReference>
<dbReference type="SMART" id="SM00448">
    <property type="entry name" value="REC"/>
    <property type="match status" value="1"/>
</dbReference>
<gene>
    <name evidence="9" type="ORF">SAMN04488105_105338</name>
</gene>
<dbReference type="STRING" id="282683.SAMN04488105_105338"/>
<dbReference type="CDD" id="cd00082">
    <property type="entry name" value="HisKA"/>
    <property type="match status" value="1"/>
</dbReference>
<dbReference type="SMART" id="SM00387">
    <property type="entry name" value="HATPase_c"/>
    <property type="match status" value="1"/>
</dbReference>
<dbReference type="EC" id="2.7.13.3" evidence="2"/>
<dbReference type="SUPFAM" id="SSF55874">
    <property type="entry name" value="ATPase domain of HSP90 chaperone/DNA topoisomerase II/histidine kinase"/>
    <property type="match status" value="1"/>
</dbReference>
<organism evidence="9 10">
    <name type="scientific">Salipiger thiooxidans</name>
    <dbReference type="NCBI Taxonomy" id="282683"/>
    <lineage>
        <taxon>Bacteria</taxon>
        <taxon>Pseudomonadati</taxon>
        <taxon>Pseudomonadota</taxon>
        <taxon>Alphaproteobacteria</taxon>
        <taxon>Rhodobacterales</taxon>
        <taxon>Roseobacteraceae</taxon>
        <taxon>Salipiger</taxon>
    </lineage>
</organism>
<evidence type="ECO:0000256" key="3">
    <source>
        <dbReference type="ARBA" id="ARBA00022553"/>
    </source>
</evidence>
<feature type="domain" description="Histidine kinase" evidence="7">
    <location>
        <begin position="308"/>
        <end position="522"/>
    </location>
</feature>